<reference evidence="7 8" key="1">
    <citation type="submission" date="2018-04" db="EMBL/GenBank/DDBJ databases">
        <title>Flavobacterium sp. nov., isolated from glacier ice.</title>
        <authorList>
            <person name="Liu Q."/>
            <person name="Xin Y.-H."/>
        </authorList>
    </citation>
    <scope>NUCLEOTIDE SEQUENCE [LARGE SCALE GENOMIC DNA]</scope>
    <source>
        <strain evidence="7 8">LB2P30</strain>
    </source>
</reference>
<feature type="transmembrane region" description="Helical" evidence="5">
    <location>
        <begin position="42"/>
        <end position="64"/>
    </location>
</feature>
<dbReference type="Proteomes" id="UP000245618">
    <property type="component" value="Unassembled WGS sequence"/>
</dbReference>
<dbReference type="InterPro" id="IPR004841">
    <property type="entry name" value="AA-permease/SLC12A_dom"/>
</dbReference>
<protein>
    <submittedName>
        <fullName evidence="7">Ethanolamine permease</fullName>
    </submittedName>
</protein>
<feature type="transmembrane region" description="Helical" evidence="5">
    <location>
        <begin position="322"/>
        <end position="342"/>
    </location>
</feature>
<comment type="subcellular location">
    <subcellularLocation>
        <location evidence="1">Membrane</location>
        <topology evidence="1">Multi-pass membrane protein</topology>
    </subcellularLocation>
</comment>
<feature type="transmembrane region" description="Helical" evidence="5">
    <location>
        <begin position="180"/>
        <end position="200"/>
    </location>
</feature>
<evidence type="ECO:0000256" key="4">
    <source>
        <dbReference type="ARBA" id="ARBA00023136"/>
    </source>
</evidence>
<feature type="transmembrane region" description="Helical" evidence="5">
    <location>
        <begin position="12"/>
        <end position="30"/>
    </location>
</feature>
<feature type="transmembrane region" description="Helical" evidence="5">
    <location>
        <begin position="121"/>
        <end position="139"/>
    </location>
</feature>
<feature type="transmembrane region" description="Helical" evidence="5">
    <location>
        <begin position="348"/>
        <end position="368"/>
    </location>
</feature>
<evidence type="ECO:0000256" key="3">
    <source>
        <dbReference type="ARBA" id="ARBA00022989"/>
    </source>
</evidence>
<evidence type="ECO:0000256" key="1">
    <source>
        <dbReference type="ARBA" id="ARBA00004141"/>
    </source>
</evidence>
<gene>
    <name evidence="7" type="primary">eat</name>
    <name evidence="7" type="ORF">DB891_03025</name>
</gene>
<feature type="transmembrane region" description="Helical" evidence="5">
    <location>
        <begin position="85"/>
        <end position="109"/>
    </location>
</feature>
<feature type="domain" description="Amino acid permease/ SLC12A" evidence="6">
    <location>
        <begin position="25"/>
        <end position="423"/>
    </location>
</feature>
<dbReference type="PIRSF" id="PIRSF006060">
    <property type="entry name" value="AA_transporter"/>
    <property type="match status" value="1"/>
</dbReference>
<evidence type="ECO:0000313" key="8">
    <source>
        <dbReference type="Proteomes" id="UP000245618"/>
    </source>
</evidence>
<dbReference type="PANTHER" id="PTHR42770:SF11">
    <property type="entry name" value="INNER MEMBRANE TRANSPORT PROTEIN YBAT"/>
    <property type="match status" value="1"/>
</dbReference>
<proteinExistence type="predicted"/>
<dbReference type="OrthoDB" id="9806937at2"/>
<feature type="transmembrane region" description="Helical" evidence="5">
    <location>
        <begin position="274"/>
        <end position="301"/>
    </location>
</feature>
<dbReference type="Pfam" id="PF00324">
    <property type="entry name" value="AA_permease"/>
    <property type="match status" value="1"/>
</dbReference>
<dbReference type="NCBIfam" id="TIGR00908">
    <property type="entry name" value="2A0305"/>
    <property type="match status" value="1"/>
</dbReference>
<dbReference type="EMBL" id="QCZH01000002">
    <property type="protein sequence ID" value="PWA10817.1"/>
    <property type="molecule type" value="Genomic_DNA"/>
</dbReference>
<dbReference type="GO" id="GO:0016020">
    <property type="term" value="C:membrane"/>
    <property type="evidence" value="ECO:0007669"/>
    <property type="project" value="UniProtKB-SubCell"/>
</dbReference>
<dbReference type="InterPro" id="IPR050367">
    <property type="entry name" value="APC_superfamily"/>
</dbReference>
<accession>A0A2U1JZZ6</accession>
<feature type="transmembrane region" description="Helical" evidence="5">
    <location>
        <begin position="146"/>
        <end position="168"/>
    </location>
</feature>
<organism evidence="7 8">
    <name type="scientific">Flavobacterium laiguense</name>
    <dbReference type="NCBI Taxonomy" id="2169409"/>
    <lineage>
        <taxon>Bacteria</taxon>
        <taxon>Pseudomonadati</taxon>
        <taxon>Bacteroidota</taxon>
        <taxon>Flavobacteriia</taxon>
        <taxon>Flavobacteriales</taxon>
        <taxon>Flavobacteriaceae</taxon>
        <taxon>Flavobacterium</taxon>
    </lineage>
</organism>
<feature type="transmembrane region" description="Helical" evidence="5">
    <location>
        <begin position="388"/>
        <end position="406"/>
    </location>
</feature>
<evidence type="ECO:0000313" key="7">
    <source>
        <dbReference type="EMBL" id="PWA10817.1"/>
    </source>
</evidence>
<evidence type="ECO:0000256" key="5">
    <source>
        <dbReference type="SAM" id="Phobius"/>
    </source>
</evidence>
<dbReference type="GO" id="GO:0055085">
    <property type="term" value="P:transmembrane transport"/>
    <property type="evidence" value="ECO:0007669"/>
    <property type="project" value="InterPro"/>
</dbReference>
<keyword evidence="8" id="KW-1185">Reference proteome</keyword>
<name>A0A2U1JZZ6_9FLAO</name>
<keyword evidence="2 5" id="KW-0812">Transmembrane</keyword>
<evidence type="ECO:0000256" key="2">
    <source>
        <dbReference type="ARBA" id="ARBA00022692"/>
    </source>
</evidence>
<dbReference type="InterPro" id="IPR004757">
    <property type="entry name" value="EtNH_permease"/>
</dbReference>
<dbReference type="PANTHER" id="PTHR42770">
    <property type="entry name" value="AMINO ACID TRANSPORTER-RELATED"/>
    <property type="match status" value="1"/>
</dbReference>
<dbReference type="RefSeq" id="WP_116760465.1">
    <property type="nucleotide sequence ID" value="NZ_QCZH01000002.1"/>
</dbReference>
<feature type="transmembrane region" description="Helical" evidence="5">
    <location>
        <begin position="221"/>
        <end position="245"/>
    </location>
</feature>
<sequence>MSTHLKKSLSPLLLWGLGVGYVISGMYFGWNLGLEKAGTYGMGIATIIIAIMYACFSFSYSELACAIPKAGGGFDYVNRAFGKDLGFITGLAQIVEFVFAPPAIAFAIGAYLNLNFPQINVVYFAIIAYFIFTVLNIIGVKLAATFELLITILAVGELILFFGVTIPHFSVENFTHNPSINGLGGIFAAIPFAIWFFLGIEGIANVAEESKNPQKDITKGFGSALFTLLVLCVLVYVAAIGVGGWEKVVYKTDGSLSDSPLPMAMGMIVSTNSLMYQLLIGIGLFGLIASFHGLILAGGRATMEFGKISYAPRFLGKVNEKFQTPSNALIVNMLLGIIALFTNKTGDIITIAVFGALSLYVLSMLSLLKLRQTEPELERPFVVPMYPILPIVALVIGLVSLVAMSYYNQTLALYYFGFIIISYILFKIFHK</sequence>
<feature type="transmembrane region" description="Helical" evidence="5">
    <location>
        <begin position="412"/>
        <end position="429"/>
    </location>
</feature>
<dbReference type="Gene3D" id="1.20.1740.10">
    <property type="entry name" value="Amino acid/polyamine transporter I"/>
    <property type="match status" value="1"/>
</dbReference>
<comment type="caution">
    <text evidence="7">The sequence shown here is derived from an EMBL/GenBank/DDBJ whole genome shotgun (WGS) entry which is preliminary data.</text>
</comment>
<keyword evidence="4 5" id="KW-0472">Membrane</keyword>
<keyword evidence="3 5" id="KW-1133">Transmembrane helix</keyword>
<dbReference type="AlphaFoldDB" id="A0A2U1JZZ6"/>
<evidence type="ECO:0000259" key="6">
    <source>
        <dbReference type="Pfam" id="PF00324"/>
    </source>
</evidence>